<proteinExistence type="predicted"/>
<evidence type="ECO:0000313" key="2">
    <source>
        <dbReference type="Proteomes" id="UP000179164"/>
    </source>
</evidence>
<dbReference type="STRING" id="1798543.A2898_00505"/>
<dbReference type="AlphaFoldDB" id="A0A1G2B1B9"/>
<accession>A0A1G2B1B9</accession>
<sequence>MKKIFISILIAGIAGFLLWKFVLSLEKNSPPTFESATPSINKDKTIYDDALLDLEDARETLK</sequence>
<dbReference type="Proteomes" id="UP000179164">
    <property type="component" value="Unassembled WGS sequence"/>
</dbReference>
<evidence type="ECO:0000313" key="1">
    <source>
        <dbReference type="EMBL" id="OGY82991.1"/>
    </source>
</evidence>
<gene>
    <name evidence="1" type="ORF">A2898_00505</name>
</gene>
<name>A0A1G2B1B9_9BACT</name>
<reference evidence="1 2" key="1">
    <citation type="journal article" date="2016" name="Nat. Commun.">
        <title>Thousands of microbial genomes shed light on interconnected biogeochemical processes in an aquifer system.</title>
        <authorList>
            <person name="Anantharaman K."/>
            <person name="Brown C.T."/>
            <person name="Hug L.A."/>
            <person name="Sharon I."/>
            <person name="Castelle C.J."/>
            <person name="Probst A.J."/>
            <person name="Thomas B.C."/>
            <person name="Singh A."/>
            <person name="Wilkins M.J."/>
            <person name="Karaoz U."/>
            <person name="Brodie E.L."/>
            <person name="Williams K.H."/>
            <person name="Hubbard S.S."/>
            <person name="Banfield J.F."/>
        </authorList>
    </citation>
    <scope>NUCLEOTIDE SEQUENCE [LARGE SCALE GENOMIC DNA]</scope>
</reference>
<comment type="caution">
    <text evidence="1">The sequence shown here is derived from an EMBL/GenBank/DDBJ whole genome shotgun (WGS) entry which is preliminary data.</text>
</comment>
<organism evidence="1 2">
    <name type="scientific">Candidatus Kerfeldbacteria bacterium RIFCSPLOWO2_01_FULL_48_11</name>
    <dbReference type="NCBI Taxonomy" id="1798543"/>
    <lineage>
        <taxon>Bacteria</taxon>
        <taxon>Candidatus Kerfeldiibacteriota</taxon>
    </lineage>
</organism>
<dbReference type="EMBL" id="MHKE01000016">
    <property type="protein sequence ID" value="OGY82991.1"/>
    <property type="molecule type" value="Genomic_DNA"/>
</dbReference>
<protein>
    <submittedName>
        <fullName evidence="1">Uncharacterized protein</fullName>
    </submittedName>
</protein>